<evidence type="ECO:0000313" key="1">
    <source>
        <dbReference type="EMBL" id="AJF97357.1"/>
    </source>
</evidence>
<name>A0A0B5JCJ5_9VIRU</name>
<dbReference type="RefSeq" id="YP_009119592.1">
    <property type="nucleotide sequence ID" value="NC_026440.1"/>
</dbReference>
<dbReference type="EMBL" id="KP136319">
    <property type="protein sequence ID" value="AJF97357.1"/>
    <property type="molecule type" value="Genomic_DNA"/>
</dbReference>
<proteinExistence type="predicted"/>
<organism evidence="1 2">
    <name type="scientific">Pandoravirus inopinatum</name>
    <dbReference type="NCBI Taxonomy" id="1605721"/>
    <lineage>
        <taxon>Viruses</taxon>
        <taxon>Pandoravirus</taxon>
    </lineage>
</organism>
<dbReference type="Proteomes" id="UP000202511">
    <property type="component" value="Segment"/>
</dbReference>
<accession>A0A0B5JCJ5</accession>
<dbReference type="KEGG" id="vg:23462274"/>
<dbReference type="GeneID" id="23462274"/>
<sequence length="199" mass="22858">MDEITPLTVRRCLDVPALKDHCDFAVYVWCCVTGNEAPQLGSAKERHCWQMFEHIQASYARVKVRLASTPIDPHLSGDYVPYKFCQLLGRHECLDHLSLPRSRLQLAKFEAIWKGICEDLEWPYLTASARPCMPAPMRPACCRHSLPMPIRSTRDRAMPRSTSPRARLPACVLLTTRACLCGRAMKHHHRRRLSLARRK</sequence>
<evidence type="ECO:0000313" key="2">
    <source>
        <dbReference type="Proteomes" id="UP000202511"/>
    </source>
</evidence>
<reference evidence="1 2" key="1">
    <citation type="journal article" date="2015" name="Parasitol. Res.">
        <title>Viruses in close associations with free-living amoebae.</title>
        <authorList>
            <person name="Scheid P."/>
        </authorList>
    </citation>
    <scope>NUCLEOTIDE SEQUENCE [LARGE SCALE GENOMIC DNA]</scope>
    <source>
        <strain evidence="1">KlaHel</strain>
    </source>
</reference>
<protein>
    <submittedName>
        <fullName evidence="1">Vltf3-like transcription factor</fullName>
    </submittedName>
</protein>
<dbReference type="GO" id="GO:0046782">
    <property type="term" value="P:regulation of viral transcription"/>
    <property type="evidence" value="ECO:0007669"/>
    <property type="project" value="InterPro"/>
</dbReference>
<dbReference type="InterPro" id="IPR007031">
    <property type="entry name" value="Poxvirus_VLTF3"/>
</dbReference>
<dbReference type="OrthoDB" id="8889at10239"/>
<dbReference type="Pfam" id="PF04947">
    <property type="entry name" value="Pox_VLTF3"/>
    <property type="match status" value="1"/>
</dbReference>